<dbReference type="Gene3D" id="1.20.120.450">
    <property type="entry name" value="dinb family like domain"/>
    <property type="match status" value="1"/>
</dbReference>
<protein>
    <submittedName>
        <fullName evidence="2">DinB family protein</fullName>
    </submittedName>
</protein>
<gene>
    <name evidence="2" type="ORF">WHI96_27730</name>
</gene>
<organism evidence="2 3">
    <name type="scientific">Pseudonocardia tropica</name>
    <dbReference type="NCBI Taxonomy" id="681289"/>
    <lineage>
        <taxon>Bacteria</taxon>
        <taxon>Bacillati</taxon>
        <taxon>Actinomycetota</taxon>
        <taxon>Actinomycetes</taxon>
        <taxon>Pseudonocardiales</taxon>
        <taxon>Pseudonocardiaceae</taxon>
        <taxon>Pseudonocardia</taxon>
    </lineage>
</organism>
<keyword evidence="3" id="KW-1185">Reference proteome</keyword>
<evidence type="ECO:0000313" key="2">
    <source>
        <dbReference type="EMBL" id="MEQ3542596.1"/>
    </source>
</evidence>
<evidence type="ECO:0000313" key="3">
    <source>
        <dbReference type="Proteomes" id="UP001464923"/>
    </source>
</evidence>
<reference evidence="2 3" key="1">
    <citation type="submission" date="2024-03" db="EMBL/GenBank/DDBJ databases">
        <title>Draft genome sequence of Pseudonocardia tropica JCM 19149.</title>
        <authorList>
            <person name="Butdee W."/>
            <person name="Duangmal K."/>
        </authorList>
    </citation>
    <scope>NUCLEOTIDE SEQUENCE [LARGE SCALE GENOMIC DNA]</scope>
    <source>
        <strain evidence="2 3">JCM 19149</strain>
    </source>
</reference>
<dbReference type="Pfam" id="PF12867">
    <property type="entry name" value="DinB_2"/>
    <property type="match status" value="1"/>
</dbReference>
<comment type="caution">
    <text evidence="2">The sequence shown here is derived from an EMBL/GenBank/DDBJ whole genome shotgun (WGS) entry which is preliminary data.</text>
</comment>
<dbReference type="InterPro" id="IPR024775">
    <property type="entry name" value="DinB-like"/>
</dbReference>
<sequence>TFSWGQFGTTSSSTRITSVCSWPAAAAVASVVGGGRMDLYEVGEELRRAQAEFHQLVGTASRGDLERLTNGTRWTNRQLLFHMVLGYGVVRTLLSLVRTLDRLGYSRGFAAALNAAHRPFHAINYLGPCLAARLLSPHAMTALLDTVIGSLQRRLTTETERSLASSIYVPTDWDPYFTPTMSVLDVYHFGTQHFDHHRRQLTIAAPHTQS</sequence>
<accession>A0ABV1K3Y0</accession>
<dbReference type="Proteomes" id="UP001464923">
    <property type="component" value="Unassembled WGS sequence"/>
</dbReference>
<name>A0ABV1K3Y0_9PSEU</name>
<dbReference type="InterPro" id="IPR034660">
    <property type="entry name" value="DinB/YfiT-like"/>
</dbReference>
<evidence type="ECO:0000259" key="1">
    <source>
        <dbReference type="Pfam" id="PF12867"/>
    </source>
</evidence>
<feature type="non-terminal residue" evidence="2">
    <location>
        <position position="1"/>
    </location>
</feature>
<dbReference type="SUPFAM" id="SSF109854">
    <property type="entry name" value="DinB/YfiT-like putative metalloenzymes"/>
    <property type="match status" value="1"/>
</dbReference>
<dbReference type="EMBL" id="JBEDNP010000097">
    <property type="protein sequence ID" value="MEQ3542596.1"/>
    <property type="molecule type" value="Genomic_DNA"/>
</dbReference>
<proteinExistence type="predicted"/>
<feature type="domain" description="DinB-like" evidence="1">
    <location>
        <begin position="45"/>
        <end position="201"/>
    </location>
</feature>